<gene>
    <name evidence="2" type="ORF">Q5Y73_06855</name>
</gene>
<reference evidence="2 3" key="1">
    <citation type="submission" date="2023-08" db="EMBL/GenBank/DDBJ databases">
        <authorList>
            <person name="Park J.-S."/>
        </authorList>
    </citation>
    <scope>NUCLEOTIDE SEQUENCE [LARGE SCALE GENOMIC DNA]</scope>
    <source>
        <strain evidence="2 3">2205SS18-9</strain>
    </source>
</reference>
<accession>A0ABT9IWT7</accession>
<keyword evidence="3" id="KW-1185">Reference proteome</keyword>
<keyword evidence="1" id="KW-0472">Membrane</keyword>
<sequence length="187" mass="21735">MNCKEAQESFALYWDLPENDFKRIKIDQHLKTCSSCSEEFDVWEKSRDFIHMTSSFEDEHEHTFQSNQNISSSVMDRIYMEESWKVPIQDRIYSFSFKFKRNVTFLISFCFAIFVTSLFLSLTNNFQTDTAESVVPQSGIVTVASINDPLPVQLVVDPSFPNYLIVLSLLGLIGTILILNWFTRIRS</sequence>
<evidence type="ECO:0000313" key="2">
    <source>
        <dbReference type="EMBL" id="MDP5273817.1"/>
    </source>
</evidence>
<dbReference type="RefSeq" id="WP_305991117.1">
    <property type="nucleotide sequence ID" value="NZ_JAVAMP010000002.1"/>
</dbReference>
<dbReference type="Proteomes" id="UP001231941">
    <property type="component" value="Unassembled WGS sequence"/>
</dbReference>
<keyword evidence="1" id="KW-1133">Transmembrane helix</keyword>
<comment type="caution">
    <text evidence="2">The sequence shown here is derived from an EMBL/GenBank/DDBJ whole genome shotgun (WGS) entry which is preliminary data.</text>
</comment>
<organism evidence="2 3">
    <name type="scientific">Chengkuizengella axinellae</name>
    <dbReference type="NCBI Taxonomy" id="3064388"/>
    <lineage>
        <taxon>Bacteria</taxon>
        <taxon>Bacillati</taxon>
        <taxon>Bacillota</taxon>
        <taxon>Bacilli</taxon>
        <taxon>Bacillales</taxon>
        <taxon>Paenibacillaceae</taxon>
        <taxon>Chengkuizengella</taxon>
    </lineage>
</organism>
<evidence type="ECO:0008006" key="4">
    <source>
        <dbReference type="Google" id="ProtNLM"/>
    </source>
</evidence>
<dbReference type="EMBL" id="JAVAMP010000002">
    <property type="protein sequence ID" value="MDP5273817.1"/>
    <property type="molecule type" value="Genomic_DNA"/>
</dbReference>
<keyword evidence="1" id="KW-0812">Transmembrane</keyword>
<evidence type="ECO:0000313" key="3">
    <source>
        <dbReference type="Proteomes" id="UP001231941"/>
    </source>
</evidence>
<evidence type="ECO:0000256" key="1">
    <source>
        <dbReference type="SAM" id="Phobius"/>
    </source>
</evidence>
<protein>
    <recommendedName>
        <fullName evidence="4">Zf-HC2 domain-containing protein</fullName>
    </recommendedName>
</protein>
<name>A0ABT9IWT7_9BACL</name>
<feature type="transmembrane region" description="Helical" evidence="1">
    <location>
        <begin position="103"/>
        <end position="122"/>
    </location>
</feature>
<feature type="transmembrane region" description="Helical" evidence="1">
    <location>
        <begin position="163"/>
        <end position="182"/>
    </location>
</feature>
<proteinExistence type="predicted"/>